<comment type="caution">
    <text evidence="2">The sequence shown here is derived from an EMBL/GenBank/DDBJ whole genome shotgun (WGS) entry which is preliminary data.</text>
</comment>
<keyword evidence="3" id="KW-1185">Reference proteome</keyword>
<dbReference type="GO" id="GO:0006284">
    <property type="term" value="P:base-excision repair"/>
    <property type="evidence" value="ECO:0007669"/>
    <property type="project" value="InterPro"/>
</dbReference>
<dbReference type="Gene3D" id="1.10.340.30">
    <property type="entry name" value="Hypothetical protein, domain 2"/>
    <property type="match status" value="1"/>
</dbReference>
<feature type="binding site" evidence="1">
    <location>
        <position position="175"/>
    </location>
    <ligand>
        <name>Zn(2+)</name>
        <dbReference type="ChEBI" id="CHEBI:29105"/>
    </ligand>
</feature>
<proteinExistence type="predicted"/>
<evidence type="ECO:0000313" key="2">
    <source>
        <dbReference type="EMBL" id="KJV36407.1"/>
    </source>
</evidence>
<dbReference type="GO" id="GO:0046872">
    <property type="term" value="F:metal ion binding"/>
    <property type="evidence" value="ECO:0007669"/>
    <property type="project" value="UniProtKB-KW"/>
</dbReference>
<dbReference type="PANTHER" id="PTHR30037:SF4">
    <property type="entry name" value="DNA-3-METHYLADENINE GLYCOSYLASE I"/>
    <property type="match status" value="1"/>
</dbReference>
<dbReference type="Proteomes" id="UP000033651">
    <property type="component" value="Unassembled WGS sequence"/>
</dbReference>
<feature type="binding site" evidence="1">
    <location>
        <position position="179"/>
    </location>
    <ligand>
        <name>Zn(2+)</name>
        <dbReference type="ChEBI" id="CHEBI:29105"/>
    </ligand>
</feature>
<dbReference type="InterPro" id="IPR052891">
    <property type="entry name" value="DNA-3mA_glycosylase"/>
</dbReference>
<dbReference type="PATRIC" id="fig|345309.4.peg.3997"/>
<dbReference type="Pfam" id="PF03352">
    <property type="entry name" value="Adenine_glyco"/>
    <property type="match status" value="1"/>
</dbReference>
<dbReference type="AlphaFoldDB" id="A0A0F3KZK9"/>
<keyword evidence="1" id="KW-0862">Zinc</keyword>
<feature type="binding site" evidence="1">
    <location>
        <position position="8"/>
    </location>
    <ligand>
        <name>Zn(2+)</name>
        <dbReference type="ChEBI" id="CHEBI:29105"/>
    </ligand>
</feature>
<reference evidence="2 3" key="1">
    <citation type="submission" date="2015-03" db="EMBL/GenBank/DDBJ databases">
        <title>Draft genome sequence of Luteibacter yeojuensis strain SU11.</title>
        <authorList>
            <person name="Sulaiman J."/>
            <person name="Priya K."/>
            <person name="Chan K.-G."/>
        </authorList>
    </citation>
    <scope>NUCLEOTIDE SEQUENCE [LARGE SCALE GENOMIC DNA]</scope>
    <source>
        <strain evidence="2 3">SU11</strain>
    </source>
</reference>
<dbReference type="GO" id="GO:0008725">
    <property type="term" value="F:DNA-3-methyladenine glycosylase activity"/>
    <property type="evidence" value="ECO:0007669"/>
    <property type="project" value="InterPro"/>
</dbReference>
<evidence type="ECO:0000313" key="3">
    <source>
        <dbReference type="Proteomes" id="UP000033651"/>
    </source>
</evidence>
<sequence length="194" mass="21499">MNDGRPRCAWGDADDLMRAYHDREWGVPERDGRKLWEKLVLDGFQAGLSWRTILARRDGFRRAFEGFEPAVVAAYGPRDVERLLADPGIIRSRSKVGAAINNAKAYLAMAAAGEDFAPFCWGFVGGAPLAWEGPVPPNSPLSEQVSRALKKRGFTFVGPTIVFAWMEATGLLNTHAPACFRRAELLRKPLRNKG</sequence>
<evidence type="ECO:0000256" key="1">
    <source>
        <dbReference type="PIRSR" id="PIRSR605019-1"/>
    </source>
</evidence>
<dbReference type="SUPFAM" id="SSF48150">
    <property type="entry name" value="DNA-glycosylase"/>
    <property type="match status" value="1"/>
</dbReference>
<organism evidence="2 3">
    <name type="scientific">Luteibacter yeojuensis</name>
    <dbReference type="NCBI Taxonomy" id="345309"/>
    <lineage>
        <taxon>Bacteria</taxon>
        <taxon>Pseudomonadati</taxon>
        <taxon>Pseudomonadota</taxon>
        <taxon>Gammaproteobacteria</taxon>
        <taxon>Lysobacterales</taxon>
        <taxon>Rhodanobacteraceae</taxon>
        <taxon>Luteibacter</taxon>
    </lineage>
</organism>
<dbReference type="InterPro" id="IPR005019">
    <property type="entry name" value="Adenine_glyco"/>
</dbReference>
<dbReference type="RefSeq" id="WP_045828381.1">
    <property type="nucleotide sequence ID" value="NZ_JZRB01000008.1"/>
</dbReference>
<dbReference type="EMBL" id="JZRB01000008">
    <property type="protein sequence ID" value="KJV36407.1"/>
    <property type="molecule type" value="Genomic_DNA"/>
</dbReference>
<name>A0A0F3KZK9_9GAMM</name>
<feature type="binding site" evidence="1">
    <location>
        <position position="21"/>
    </location>
    <ligand>
        <name>Zn(2+)</name>
        <dbReference type="ChEBI" id="CHEBI:29105"/>
    </ligand>
</feature>
<gene>
    <name evidence="2" type="ORF">VI08_04595</name>
</gene>
<dbReference type="PANTHER" id="PTHR30037">
    <property type="entry name" value="DNA-3-METHYLADENINE GLYCOSYLASE 1"/>
    <property type="match status" value="1"/>
</dbReference>
<protein>
    <submittedName>
        <fullName evidence="2">DNA-3-methyladenine glycosylase</fullName>
    </submittedName>
</protein>
<accession>A0A0F3KZK9</accession>
<keyword evidence="1" id="KW-0479">Metal-binding</keyword>
<dbReference type="InterPro" id="IPR011257">
    <property type="entry name" value="DNA_glycosylase"/>
</dbReference>